<evidence type="ECO:0000313" key="1">
    <source>
        <dbReference type="EMBL" id="KAG8100181.1"/>
    </source>
</evidence>
<sequence>MAFGSGGFPARSSSDGSSECLRVERVDRGLGGHNHGSSGPFCFRDGMGNDVRLDGNRMGARLDVGEVIGGDKPCNNVNGMGRVQKR</sequence>
<evidence type="ECO:0000313" key="2">
    <source>
        <dbReference type="Proteomes" id="UP000729402"/>
    </source>
</evidence>
<dbReference type="AlphaFoldDB" id="A0A8J6C1X2"/>
<accession>A0A8J6C1X2</accession>
<reference evidence="1" key="1">
    <citation type="journal article" date="2021" name="bioRxiv">
        <title>Whole Genome Assembly and Annotation of Northern Wild Rice, Zizania palustris L., Supports a Whole Genome Duplication in the Zizania Genus.</title>
        <authorList>
            <person name="Haas M."/>
            <person name="Kono T."/>
            <person name="Macchietto M."/>
            <person name="Millas R."/>
            <person name="McGilp L."/>
            <person name="Shao M."/>
            <person name="Duquette J."/>
            <person name="Hirsch C.N."/>
            <person name="Kimball J."/>
        </authorList>
    </citation>
    <scope>NUCLEOTIDE SEQUENCE</scope>
    <source>
        <tissue evidence="1">Fresh leaf tissue</tissue>
    </source>
</reference>
<dbReference type="Proteomes" id="UP000729402">
    <property type="component" value="Unassembled WGS sequence"/>
</dbReference>
<comment type="caution">
    <text evidence="1">The sequence shown here is derived from an EMBL/GenBank/DDBJ whole genome shotgun (WGS) entry which is preliminary data.</text>
</comment>
<name>A0A8J6C1X2_ZIZPA</name>
<keyword evidence="2" id="KW-1185">Reference proteome</keyword>
<protein>
    <submittedName>
        <fullName evidence="1">Uncharacterized protein</fullName>
    </submittedName>
</protein>
<gene>
    <name evidence="1" type="ORF">GUJ93_ZPchr0013g37431</name>
</gene>
<organism evidence="1 2">
    <name type="scientific">Zizania palustris</name>
    <name type="common">Northern wild rice</name>
    <dbReference type="NCBI Taxonomy" id="103762"/>
    <lineage>
        <taxon>Eukaryota</taxon>
        <taxon>Viridiplantae</taxon>
        <taxon>Streptophyta</taxon>
        <taxon>Embryophyta</taxon>
        <taxon>Tracheophyta</taxon>
        <taxon>Spermatophyta</taxon>
        <taxon>Magnoliopsida</taxon>
        <taxon>Liliopsida</taxon>
        <taxon>Poales</taxon>
        <taxon>Poaceae</taxon>
        <taxon>BOP clade</taxon>
        <taxon>Oryzoideae</taxon>
        <taxon>Oryzeae</taxon>
        <taxon>Zizaniinae</taxon>
        <taxon>Zizania</taxon>
    </lineage>
</organism>
<dbReference type="EMBL" id="JAAALK010000079">
    <property type="protein sequence ID" value="KAG8100181.1"/>
    <property type="molecule type" value="Genomic_DNA"/>
</dbReference>
<proteinExistence type="predicted"/>
<reference evidence="1" key="2">
    <citation type="submission" date="2021-02" db="EMBL/GenBank/DDBJ databases">
        <authorList>
            <person name="Kimball J.A."/>
            <person name="Haas M.W."/>
            <person name="Macchietto M."/>
            <person name="Kono T."/>
            <person name="Duquette J."/>
            <person name="Shao M."/>
        </authorList>
    </citation>
    <scope>NUCLEOTIDE SEQUENCE</scope>
    <source>
        <tissue evidence="1">Fresh leaf tissue</tissue>
    </source>
</reference>